<accession>A0A395HDQ7</accession>
<dbReference type="GeneID" id="37229697"/>
<keyword evidence="3" id="KW-1185">Reference proteome</keyword>
<organism evidence="2 3">
    <name type="scientific">Aspergillus ibericus CBS 121593</name>
    <dbReference type="NCBI Taxonomy" id="1448316"/>
    <lineage>
        <taxon>Eukaryota</taxon>
        <taxon>Fungi</taxon>
        <taxon>Dikarya</taxon>
        <taxon>Ascomycota</taxon>
        <taxon>Pezizomycotina</taxon>
        <taxon>Eurotiomycetes</taxon>
        <taxon>Eurotiomycetidae</taxon>
        <taxon>Eurotiales</taxon>
        <taxon>Aspergillaceae</taxon>
        <taxon>Aspergillus</taxon>
        <taxon>Aspergillus subgen. Circumdati</taxon>
    </lineage>
</organism>
<dbReference type="VEuPathDB" id="FungiDB:BO80DRAFT_83079"/>
<dbReference type="AlphaFoldDB" id="A0A395HDQ7"/>
<evidence type="ECO:0000313" key="2">
    <source>
        <dbReference type="EMBL" id="RAL05870.1"/>
    </source>
</evidence>
<evidence type="ECO:0000256" key="1">
    <source>
        <dbReference type="SAM" id="Phobius"/>
    </source>
</evidence>
<evidence type="ECO:0000313" key="3">
    <source>
        <dbReference type="Proteomes" id="UP000249402"/>
    </source>
</evidence>
<sequence>MDPFVLLFFDDFLLISPTTLSLLMYFIGFENPCIQFPGLWAVTGFVVLNKILFEVRS</sequence>
<dbReference type="Proteomes" id="UP000249402">
    <property type="component" value="Unassembled WGS sequence"/>
</dbReference>
<reference evidence="2 3" key="1">
    <citation type="submission" date="2018-02" db="EMBL/GenBank/DDBJ databases">
        <title>The genomes of Aspergillus section Nigri reveals drivers in fungal speciation.</title>
        <authorList>
            <consortium name="DOE Joint Genome Institute"/>
            <person name="Vesth T.C."/>
            <person name="Nybo J."/>
            <person name="Theobald S."/>
            <person name="Brandl J."/>
            <person name="Frisvad J.C."/>
            <person name="Nielsen K.F."/>
            <person name="Lyhne E.K."/>
            <person name="Kogle M.E."/>
            <person name="Kuo A."/>
            <person name="Riley R."/>
            <person name="Clum A."/>
            <person name="Nolan M."/>
            <person name="Lipzen A."/>
            <person name="Salamov A."/>
            <person name="Henrissat B."/>
            <person name="Wiebenga A."/>
            <person name="De vries R.P."/>
            <person name="Grigoriev I.V."/>
            <person name="Mortensen U.H."/>
            <person name="Andersen M.R."/>
            <person name="Baker S.E."/>
        </authorList>
    </citation>
    <scope>NUCLEOTIDE SEQUENCE [LARGE SCALE GENOMIC DNA]</scope>
    <source>
        <strain evidence="2 3">CBS 121593</strain>
    </source>
</reference>
<feature type="transmembrane region" description="Helical" evidence="1">
    <location>
        <begin position="34"/>
        <end position="53"/>
    </location>
</feature>
<proteinExistence type="predicted"/>
<name>A0A395HDQ7_9EURO</name>
<feature type="transmembrane region" description="Helical" evidence="1">
    <location>
        <begin position="7"/>
        <end position="28"/>
    </location>
</feature>
<gene>
    <name evidence="2" type="ORF">BO80DRAFT_83079</name>
</gene>
<keyword evidence="1" id="KW-0472">Membrane</keyword>
<keyword evidence="1" id="KW-1133">Transmembrane helix</keyword>
<dbReference type="RefSeq" id="XP_025580197.1">
    <property type="nucleotide sequence ID" value="XM_025724832.1"/>
</dbReference>
<protein>
    <submittedName>
        <fullName evidence="2">Uncharacterized protein</fullName>
    </submittedName>
</protein>
<keyword evidence="1" id="KW-0812">Transmembrane</keyword>
<dbReference type="EMBL" id="KZ824420">
    <property type="protein sequence ID" value="RAL05870.1"/>
    <property type="molecule type" value="Genomic_DNA"/>
</dbReference>